<evidence type="ECO:0000256" key="4">
    <source>
        <dbReference type="ARBA" id="ARBA00022528"/>
    </source>
</evidence>
<evidence type="ECO:0000256" key="2">
    <source>
        <dbReference type="ARBA" id="ARBA00004229"/>
    </source>
</evidence>
<dbReference type="InterPro" id="IPR044838">
    <property type="entry name" value="EGY1-like"/>
</dbReference>
<feature type="transmembrane region" description="Helical" evidence="12">
    <location>
        <begin position="393"/>
        <end position="421"/>
    </location>
</feature>
<dbReference type="PANTHER" id="PTHR31412">
    <property type="entry name" value="ZINC METALLOPROTEASE EGY1"/>
    <property type="match status" value="1"/>
</dbReference>
<name>A0AAV9ID97_9RHOD</name>
<keyword evidence="4" id="KW-0150">Chloroplast</keyword>
<evidence type="ECO:0000256" key="1">
    <source>
        <dbReference type="ARBA" id="ARBA00004141"/>
    </source>
</evidence>
<dbReference type="Proteomes" id="UP001300502">
    <property type="component" value="Unassembled WGS sequence"/>
</dbReference>
<proteinExistence type="inferred from homology"/>
<keyword evidence="8" id="KW-0378">Hydrolase</keyword>
<comment type="subcellular location">
    <subcellularLocation>
        <location evidence="1">Membrane</location>
        <topology evidence="1">Multi-pass membrane protein</topology>
    </subcellularLocation>
    <subcellularLocation>
        <location evidence="2">Plastid</location>
        <location evidence="2">Chloroplast</location>
    </subcellularLocation>
</comment>
<feature type="transmembrane region" description="Helical" evidence="12">
    <location>
        <begin position="280"/>
        <end position="305"/>
    </location>
</feature>
<keyword evidence="9" id="KW-0809">Transit peptide</keyword>
<evidence type="ECO:0000313" key="13">
    <source>
        <dbReference type="EMBL" id="KAK4525348.1"/>
    </source>
</evidence>
<keyword evidence="14" id="KW-1185">Reference proteome</keyword>
<evidence type="ECO:0000256" key="10">
    <source>
        <dbReference type="ARBA" id="ARBA00022989"/>
    </source>
</evidence>
<dbReference type="EMBL" id="JANCYU010000029">
    <property type="protein sequence ID" value="KAK4525348.1"/>
    <property type="molecule type" value="Genomic_DNA"/>
</dbReference>
<gene>
    <name evidence="13" type="ORF">GAYE_SCF09G3256</name>
</gene>
<reference evidence="13 14" key="1">
    <citation type="submission" date="2022-07" db="EMBL/GenBank/DDBJ databases">
        <title>Genome-wide signatures of adaptation to extreme environments.</title>
        <authorList>
            <person name="Cho C.H."/>
            <person name="Yoon H.S."/>
        </authorList>
    </citation>
    <scope>NUCLEOTIDE SEQUENCE [LARGE SCALE GENOMIC DNA]</scope>
    <source>
        <strain evidence="13 14">108.79 E11</strain>
    </source>
</reference>
<comment type="caution">
    <text evidence="13">The sequence shown here is derived from an EMBL/GenBank/DDBJ whole genome shotgun (WGS) entry which is preliminary data.</text>
</comment>
<dbReference type="AlphaFoldDB" id="A0AAV9ID97"/>
<keyword evidence="6" id="KW-0645">Protease</keyword>
<evidence type="ECO:0000256" key="11">
    <source>
        <dbReference type="ARBA" id="ARBA00023136"/>
    </source>
</evidence>
<evidence type="ECO:0000256" key="3">
    <source>
        <dbReference type="ARBA" id="ARBA00007931"/>
    </source>
</evidence>
<keyword evidence="11 12" id="KW-0472">Membrane</keyword>
<accession>A0AAV9ID97</accession>
<keyword evidence="10 12" id="KW-1133">Transmembrane helix</keyword>
<evidence type="ECO:0000256" key="6">
    <source>
        <dbReference type="ARBA" id="ARBA00022670"/>
    </source>
</evidence>
<dbReference type="GO" id="GO:0009507">
    <property type="term" value="C:chloroplast"/>
    <property type="evidence" value="ECO:0007669"/>
    <property type="project" value="UniProtKB-SubCell"/>
</dbReference>
<evidence type="ECO:0000256" key="9">
    <source>
        <dbReference type="ARBA" id="ARBA00022946"/>
    </source>
</evidence>
<evidence type="ECO:0000256" key="12">
    <source>
        <dbReference type="SAM" id="Phobius"/>
    </source>
</evidence>
<evidence type="ECO:0000256" key="8">
    <source>
        <dbReference type="ARBA" id="ARBA00022801"/>
    </source>
</evidence>
<protein>
    <submittedName>
        <fullName evidence="13">Uncharacterized protein</fullName>
    </submittedName>
</protein>
<evidence type="ECO:0000313" key="14">
    <source>
        <dbReference type="Proteomes" id="UP001300502"/>
    </source>
</evidence>
<evidence type="ECO:0000256" key="7">
    <source>
        <dbReference type="ARBA" id="ARBA00022692"/>
    </source>
</evidence>
<sequence>MFLVSYCFVSSVLSAPCSNFFSASSFLTKKKRFCFVKSSRQRGCLQLFRGCKDSEKEPSDPEKLSKPAAIFRSFCEETKREIRRFFLGDIFPVISSDIPKLKEACSVDTFFPIESAVQLDQVEFYGNLRCSPSVALEKIQKRLDTSFGGKYVASLQTNGSPSAKPYLVITVSFAEKQPLNRFRIVLSILCIGSCIMNCIERGFLYCYHYQWESTNIFMKYCVQWQVVGLVLLHIIWISVQRIVAKYYNTRIEFPFPIPSHRFGLWGMLSHMISSPPDRTALFDIASIGIGTVLTLSLVVFLVGLYFSRVFPQHCTFYPTNILFSSLFTGAVSRLFKEQDLIADFSNYRLVKIHPLAVLGTNSLLIVGCHLLPLRSLDGYRILASLFGRYVADIASRIIILTILLRLFGSPYLISFVLMIWLGPWKADRYPRNEVDEPNTKRTIIGFFLMLWMVALMLPYPQNWWPLDQLALYLQTMRAKKG</sequence>
<evidence type="ECO:0000256" key="5">
    <source>
        <dbReference type="ARBA" id="ARBA00022640"/>
    </source>
</evidence>
<dbReference type="GO" id="GO:0008233">
    <property type="term" value="F:peptidase activity"/>
    <property type="evidence" value="ECO:0007669"/>
    <property type="project" value="UniProtKB-KW"/>
</dbReference>
<keyword evidence="7 12" id="KW-0812">Transmembrane</keyword>
<dbReference type="GO" id="GO:0006508">
    <property type="term" value="P:proteolysis"/>
    <property type="evidence" value="ECO:0007669"/>
    <property type="project" value="UniProtKB-KW"/>
</dbReference>
<feature type="transmembrane region" description="Helical" evidence="12">
    <location>
        <begin position="442"/>
        <end position="459"/>
    </location>
</feature>
<dbReference type="PANTHER" id="PTHR31412:SF0">
    <property type="entry name" value="ZINC METALLOPROTEASE EGY1, CHLOROPLASTIC-RELATED"/>
    <property type="match status" value="1"/>
</dbReference>
<dbReference type="GO" id="GO:0016020">
    <property type="term" value="C:membrane"/>
    <property type="evidence" value="ECO:0007669"/>
    <property type="project" value="UniProtKB-SubCell"/>
</dbReference>
<organism evidence="13 14">
    <name type="scientific">Galdieria yellowstonensis</name>
    <dbReference type="NCBI Taxonomy" id="3028027"/>
    <lineage>
        <taxon>Eukaryota</taxon>
        <taxon>Rhodophyta</taxon>
        <taxon>Bangiophyceae</taxon>
        <taxon>Galdieriales</taxon>
        <taxon>Galdieriaceae</taxon>
        <taxon>Galdieria</taxon>
    </lineage>
</organism>
<comment type="similarity">
    <text evidence="3">Belongs to the peptidase M50B family.</text>
</comment>
<keyword evidence="5" id="KW-0934">Plastid</keyword>
<feature type="transmembrane region" description="Helical" evidence="12">
    <location>
        <begin position="222"/>
        <end position="243"/>
    </location>
</feature>